<dbReference type="Gramene" id="rna50757">
    <property type="protein sequence ID" value="RHN38423.1"/>
    <property type="gene ID" value="gene50757"/>
</dbReference>
<sequence length="134" mass="15563">MGIPVHISERVIAFILKRPAHGTYKGGIKNVKYSPWNEIVNQSIFNNNVKGVYADLGMEKRMMLKIQNANLLPKGGGNDQPSLEHKIFLHLFITREYANVPKYIFKHMIQQLRESQEKNICWIPYGRLLSEIFH</sequence>
<organism evidence="1 2">
    <name type="scientific">Medicago truncatula</name>
    <name type="common">Barrel medic</name>
    <name type="synonym">Medicago tribuloides</name>
    <dbReference type="NCBI Taxonomy" id="3880"/>
    <lineage>
        <taxon>Eukaryota</taxon>
        <taxon>Viridiplantae</taxon>
        <taxon>Streptophyta</taxon>
        <taxon>Embryophyta</taxon>
        <taxon>Tracheophyta</taxon>
        <taxon>Spermatophyta</taxon>
        <taxon>Magnoliopsida</taxon>
        <taxon>eudicotyledons</taxon>
        <taxon>Gunneridae</taxon>
        <taxon>Pentapetalae</taxon>
        <taxon>rosids</taxon>
        <taxon>fabids</taxon>
        <taxon>Fabales</taxon>
        <taxon>Fabaceae</taxon>
        <taxon>Papilionoideae</taxon>
        <taxon>50 kb inversion clade</taxon>
        <taxon>NPAAA clade</taxon>
        <taxon>Hologalegina</taxon>
        <taxon>IRL clade</taxon>
        <taxon>Trifolieae</taxon>
        <taxon>Medicago</taxon>
    </lineage>
</organism>
<accession>A0A396GBY6</accession>
<name>A0A396GBY6_MEDTR</name>
<protein>
    <submittedName>
        <fullName evidence="1">Uncharacterized protein</fullName>
    </submittedName>
</protein>
<proteinExistence type="predicted"/>
<dbReference type="Proteomes" id="UP000265566">
    <property type="component" value="Unassembled WGS sequence"/>
</dbReference>
<gene>
    <name evidence="1" type="ORF">MtrunA17_Chr0c18g0493741</name>
</gene>
<dbReference type="EMBL" id="PSQE01000022">
    <property type="protein sequence ID" value="RHN38423.1"/>
    <property type="molecule type" value="Genomic_DNA"/>
</dbReference>
<evidence type="ECO:0000313" key="2">
    <source>
        <dbReference type="Proteomes" id="UP000265566"/>
    </source>
</evidence>
<evidence type="ECO:0000313" key="1">
    <source>
        <dbReference type="EMBL" id="RHN38423.1"/>
    </source>
</evidence>
<comment type="caution">
    <text evidence="1">The sequence shown here is derived from an EMBL/GenBank/DDBJ whole genome shotgun (WGS) entry which is preliminary data.</text>
</comment>
<reference evidence="2" key="1">
    <citation type="journal article" date="2018" name="Nat. Plants">
        <title>Whole-genome landscape of Medicago truncatula symbiotic genes.</title>
        <authorList>
            <person name="Pecrix Y."/>
            <person name="Staton S.E."/>
            <person name="Sallet E."/>
            <person name="Lelandais-Briere C."/>
            <person name="Moreau S."/>
            <person name="Carrere S."/>
            <person name="Blein T."/>
            <person name="Jardinaud M.F."/>
            <person name="Latrasse D."/>
            <person name="Zouine M."/>
            <person name="Zahm M."/>
            <person name="Kreplak J."/>
            <person name="Mayjonade B."/>
            <person name="Satge C."/>
            <person name="Perez M."/>
            <person name="Cauet S."/>
            <person name="Marande W."/>
            <person name="Chantry-Darmon C."/>
            <person name="Lopez-Roques C."/>
            <person name="Bouchez O."/>
            <person name="Berard A."/>
            <person name="Debelle F."/>
            <person name="Munos S."/>
            <person name="Bendahmane A."/>
            <person name="Berges H."/>
            <person name="Niebel A."/>
            <person name="Buitink J."/>
            <person name="Frugier F."/>
            <person name="Benhamed M."/>
            <person name="Crespi M."/>
            <person name="Gouzy J."/>
            <person name="Gamas P."/>
        </authorList>
    </citation>
    <scope>NUCLEOTIDE SEQUENCE [LARGE SCALE GENOMIC DNA]</scope>
    <source>
        <strain evidence="2">cv. Jemalong A17</strain>
    </source>
</reference>
<dbReference type="AlphaFoldDB" id="A0A396GBY6"/>